<dbReference type="RefSeq" id="WP_225270624.1">
    <property type="nucleotide sequence ID" value="NZ_CP084058.1"/>
</dbReference>
<reference evidence="1" key="1">
    <citation type="submission" date="2016-04" db="EMBL/GenBank/DDBJ databases">
        <authorList>
            <person name="Evans L.H."/>
            <person name="Alamgir A."/>
            <person name="Owens N."/>
            <person name="Weber N.D."/>
            <person name="Virtaneva K."/>
            <person name="Barbian K."/>
            <person name="Babar A."/>
            <person name="Rosenke K."/>
        </authorList>
    </citation>
    <scope>NUCLEOTIDE SEQUENCE</scope>
    <source>
        <strain evidence="1">Nono1</strain>
    </source>
</reference>
<gene>
    <name evidence="1" type="ORF">BN4615_P745</name>
</gene>
<organism evidence="1">
    <name type="scientific">Nonomuraea gerenzanensis</name>
    <dbReference type="NCBI Taxonomy" id="93944"/>
    <lineage>
        <taxon>Bacteria</taxon>
        <taxon>Bacillati</taxon>
        <taxon>Actinomycetota</taxon>
        <taxon>Actinomycetes</taxon>
        <taxon>Streptosporangiales</taxon>
        <taxon>Streptosporangiaceae</taxon>
        <taxon>Nonomuraea</taxon>
    </lineage>
</organism>
<accession>A0A1M4DXE5</accession>
<proteinExistence type="predicted"/>
<protein>
    <submittedName>
        <fullName evidence="1">Uncharacterized protein</fullName>
    </submittedName>
</protein>
<dbReference type="EMBL" id="LT559118">
    <property type="protein sequence ID" value="SBO91231.1"/>
    <property type="molecule type" value="Genomic_DNA"/>
</dbReference>
<name>A0A1M4DXE5_9ACTN</name>
<sequence>MSYDLYFYRRDPGRSWDETLTAAPAALQPDMKAWDGVVTGIRDLLGEVNIVAYPPNWELDHDGTGISVNHWEGGWEMSVPYWTHGEAARQVVGLLYEAASVVERESGFECFDPQLGLPKAQVADLGAAVPVFDAVADQFGRRGTANA</sequence>
<dbReference type="AlphaFoldDB" id="A0A1M4DXE5"/>
<evidence type="ECO:0000313" key="1">
    <source>
        <dbReference type="EMBL" id="SBO91231.1"/>
    </source>
</evidence>